<dbReference type="InterPro" id="IPR006368">
    <property type="entry name" value="GDP_Man_deHydtase"/>
</dbReference>
<dbReference type="Gene3D" id="3.90.25.10">
    <property type="entry name" value="UDP-galactose 4-epimerase, domain 1"/>
    <property type="match status" value="1"/>
</dbReference>
<evidence type="ECO:0000256" key="4">
    <source>
        <dbReference type="ARBA" id="ARBA00011989"/>
    </source>
</evidence>
<dbReference type="SUPFAM" id="SSF51735">
    <property type="entry name" value="NAD(P)-binding Rossmann-fold domains"/>
    <property type="match status" value="1"/>
</dbReference>
<dbReference type="Gene3D" id="3.40.50.720">
    <property type="entry name" value="NAD(P)-binding Rossmann-like Domain"/>
    <property type="match status" value="2"/>
</dbReference>
<evidence type="ECO:0000256" key="5">
    <source>
        <dbReference type="ARBA" id="ARBA00023239"/>
    </source>
</evidence>
<gene>
    <name evidence="9" type="ORF">FQN60_012748</name>
</gene>
<comment type="pathway">
    <text evidence="2">Nucleotide-sugar biosynthesis; GDP-L-fucose biosynthesis via de novo pathway; GDP-L-fucose from GDP-alpha-D-mannose: step 1/2.</text>
</comment>
<dbReference type="Proteomes" id="UP000327493">
    <property type="component" value="Chromosome 9"/>
</dbReference>
<dbReference type="PANTHER" id="PTHR43715">
    <property type="entry name" value="GDP-MANNOSE 4,6-DEHYDRATASE"/>
    <property type="match status" value="1"/>
</dbReference>
<feature type="compositionally biased region" description="Polar residues" evidence="7">
    <location>
        <begin position="357"/>
        <end position="366"/>
    </location>
</feature>
<evidence type="ECO:0000256" key="1">
    <source>
        <dbReference type="ARBA" id="ARBA00001937"/>
    </source>
</evidence>
<keyword evidence="5" id="KW-0456">Lyase</keyword>
<dbReference type="GO" id="GO:0042351">
    <property type="term" value="P:'de novo' GDP-L-fucose biosynthetic process"/>
    <property type="evidence" value="ECO:0007669"/>
    <property type="project" value="UniProtKB-UniPathway"/>
</dbReference>
<feature type="non-terminal residue" evidence="9">
    <location>
        <position position="1"/>
    </location>
</feature>
<dbReference type="InterPro" id="IPR016040">
    <property type="entry name" value="NAD(P)-bd_dom"/>
</dbReference>
<dbReference type="GO" id="GO:0008446">
    <property type="term" value="F:GDP-mannose 4,6-dehydratase activity"/>
    <property type="evidence" value="ECO:0007669"/>
    <property type="project" value="UniProtKB-EC"/>
</dbReference>
<dbReference type="PANTHER" id="PTHR43715:SF1">
    <property type="entry name" value="GDP-MANNOSE 4,6 DEHYDRATASE"/>
    <property type="match status" value="1"/>
</dbReference>
<dbReference type="UniPathway" id="UPA00128">
    <property type="reaction ID" value="UER00190"/>
</dbReference>
<organism evidence="9 10">
    <name type="scientific">Etheostoma spectabile</name>
    <name type="common">orangethroat darter</name>
    <dbReference type="NCBI Taxonomy" id="54343"/>
    <lineage>
        <taxon>Eukaryota</taxon>
        <taxon>Metazoa</taxon>
        <taxon>Chordata</taxon>
        <taxon>Craniata</taxon>
        <taxon>Vertebrata</taxon>
        <taxon>Euteleostomi</taxon>
        <taxon>Actinopterygii</taxon>
        <taxon>Neopterygii</taxon>
        <taxon>Teleostei</taxon>
        <taxon>Neoteleostei</taxon>
        <taxon>Acanthomorphata</taxon>
        <taxon>Eupercaria</taxon>
        <taxon>Perciformes</taxon>
        <taxon>Percoidei</taxon>
        <taxon>Percidae</taxon>
        <taxon>Etheostomatinae</taxon>
        <taxon>Etheostoma</taxon>
    </lineage>
</organism>
<comment type="cofactor">
    <cofactor evidence="1">
        <name>NADP(+)</name>
        <dbReference type="ChEBI" id="CHEBI:58349"/>
    </cofactor>
</comment>
<dbReference type="AlphaFoldDB" id="A0A5J5D8J3"/>
<feature type="non-terminal residue" evidence="9">
    <location>
        <position position="366"/>
    </location>
</feature>
<reference evidence="9 10" key="1">
    <citation type="submission" date="2019-08" db="EMBL/GenBank/DDBJ databases">
        <title>A chromosome-level genome assembly, high-density linkage maps, and genome scans reveal the genomic architecture of hybrid incompatibilities underlying speciation via character displacement in darters (Percidae: Etheostominae).</title>
        <authorList>
            <person name="Moran R.L."/>
            <person name="Catchen J.M."/>
            <person name="Fuller R.C."/>
        </authorList>
    </citation>
    <scope>NUCLEOTIDE SEQUENCE [LARGE SCALE GENOMIC DNA]</scope>
    <source>
        <strain evidence="9">EspeVRDwgs_2016</strain>
        <tissue evidence="9">Muscle</tissue>
    </source>
</reference>
<dbReference type="EC" id="4.2.1.47" evidence="4"/>
<keyword evidence="10" id="KW-1185">Reference proteome</keyword>
<feature type="domain" description="NAD(P)-binding" evidence="8">
    <location>
        <begin position="296"/>
        <end position="358"/>
    </location>
</feature>
<evidence type="ECO:0000256" key="3">
    <source>
        <dbReference type="ARBA" id="ARBA00009263"/>
    </source>
</evidence>
<evidence type="ECO:0000313" key="9">
    <source>
        <dbReference type="EMBL" id="KAA8589383.1"/>
    </source>
</evidence>
<dbReference type="InterPro" id="IPR036291">
    <property type="entry name" value="NAD(P)-bd_dom_sf"/>
</dbReference>
<proteinExistence type="inferred from homology"/>
<protein>
    <recommendedName>
        <fullName evidence="4">GDP-mannose 4,6-dehydratase</fullName>
        <ecNumber evidence="4">4.2.1.47</ecNumber>
    </recommendedName>
    <alternativeName>
        <fullName evidence="6">GDP-D-mannose dehydratase</fullName>
    </alternativeName>
</protein>
<name>A0A5J5D8J3_9PERO</name>
<evidence type="ECO:0000313" key="10">
    <source>
        <dbReference type="Proteomes" id="UP000327493"/>
    </source>
</evidence>
<comment type="caution">
    <text evidence="9">The sequence shown here is derived from an EMBL/GenBank/DDBJ whole genome shotgun (WGS) entry which is preliminary data.</text>
</comment>
<evidence type="ECO:0000256" key="2">
    <source>
        <dbReference type="ARBA" id="ARBA00004912"/>
    </source>
</evidence>
<accession>A0A5J5D8J3</accession>
<sequence length="366" mass="41019">QISFDLAEYTANVDGVGTLRLLDAIKTCGLTNSVKFYQASTSELYGKVQEIPQKETTPFYPRSPYGAAKLYAFWIVVNFREAYNMFAVNGILFNHESPRRGEERRLTPQSRADDRVLYFPTRLPPPFVTWPKKAPEISQDVNCAITVMADTDKLSAWVEFSQSQTRGRFLRQNHPVLLQVSPLPDSPTPEPPADSSRPHPVWAHMAWLWMGGISAHFSSPSSFFLPMPQHSCANAARVLLFTAHGFIRLSAGPRARLNGQRCPVWAWNLLFAPSGSPPPPRPGCPAVPLPPAQGCSNFVTRKISRSVAKIHLGQLESFSLGNLDSKRDWGHAKDYVEVKHTHNHNHTHKPREMDTNRACTASELNR</sequence>
<evidence type="ECO:0000259" key="8">
    <source>
        <dbReference type="Pfam" id="PF16363"/>
    </source>
</evidence>
<evidence type="ECO:0000256" key="6">
    <source>
        <dbReference type="ARBA" id="ARBA00031085"/>
    </source>
</evidence>
<feature type="region of interest" description="Disordered" evidence="7">
    <location>
        <begin position="341"/>
        <end position="366"/>
    </location>
</feature>
<feature type="domain" description="NAD(P)-binding" evidence="8">
    <location>
        <begin position="2"/>
        <end position="103"/>
    </location>
</feature>
<comment type="similarity">
    <text evidence="3">Belongs to the NAD(P)-dependent epimerase/dehydratase family. GDP-mannose 4,6-dehydratase subfamily.</text>
</comment>
<evidence type="ECO:0000256" key="7">
    <source>
        <dbReference type="SAM" id="MobiDB-lite"/>
    </source>
</evidence>
<dbReference type="Pfam" id="PF16363">
    <property type="entry name" value="GDP_Man_Dehyd"/>
    <property type="match status" value="2"/>
</dbReference>
<dbReference type="FunFam" id="3.40.50.720:FF:000924">
    <property type="entry name" value="GDP-mannose 4,6 dehydratase"/>
    <property type="match status" value="1"/>
</dbReference>
<dbReference type="EMBL" id="VOFY01000009">
    <property type="protein sequence ID" value="KAA8589383.1"/>
    <property type="molecule type" value="Genomic_DNA"/>
</dbReference>